<dbReference type="EMBL" id="CP002683">
    <property type="protein sequence ID" value="AEH45807.1"/>
    <property type="molecule type" value="Genomic_DNA"/>
</dbReference>
<gene>
    <name evidence="2" type="ordered locus">Thein_1952</name>
</gene>
<feature type="transmembrane region" description="Helical" evidence="1">
    <location>
        <begin position="6"/>
        <end position="24"/>
    </location>
</feature>
<proteinExistence type="predicted"/>
<evidence type="ECO:0000313" key="3">
    <source>
        <dbReference type="Proteomes" id="UP000006793"/>
    </source>
</evidence>
<keyword evidence="1" id="KW-0812">Transmembrane</keyword>
<dbReference type="KEGG" id="tid:Thein_1952"/>
<feature type="transmembrane region" description="Helical" evidence="1">
    <location>
        <begin position="36"/>
        <end position="53"/>
    </location>
</feature>
<dbReference type="RefSeq" id="WP_013908546.1">
    <property type="nucleotide sequence ID" value="NC_015681.1"/>
</dbReference>
<name>F8ACN2_THEID</name>
<reference evidence="3" key="1">
    <citation type="submission" date="2011-04" db="EMBL/GenBank/DDBJ databases">
        <title>The complete genome of Thermodesulfatator indicus DSM 15286.</title>
        <authorList>
            <person name="Lucas S."/>
            <person name="Copeland A."/>
            <person name="Lapidus A."/>
            <person name="Bruce D."/>
            <person name="Goodwin L."/>
            <person name="Pitluck S."/>
            <person name="Peters L."/>
            <person name="Kyrpides N."/>
            <person name="Mavromatis K."/>
            <person name="Pagani I."/>
            <person name="Ivanova N."/>
            <person name="Saunders L."/>
            <person name="Detter J.C."/>
            <person name="Tapia R."/>
            <person name="Han C."/>
            <person name="Land M."/>
            <person name="Hauser L."/>
            <person name="Markowitz V."/>
            <person name="Cheng J.-F."/>
            <person name="Hugenholtz P."/>
            <person name="Woyke T."/>
            <person name="Wu D."/>
            <person name="Spring S."/>
            <person name="Schroeder M."/>
            <person name="Brambilla E."/>
            <person name="Klenk H.-P."/>
            <person name="Eisen J.A."/>
        </authorList>
    </citation>
    <scope>NUCLEOTIDE SEQUENCE [LARGE SCALE GENOMIC DNA]</scope>
    <source>
        <strain evidence="3">DSM 15286 / JCM 11887 / CIR29812</strain>
    </source>
</reference>
<protein>
    <submittedName>
        <fullName evidence="2">Uncharacterized protein</fullName>
    </submittedName>
</protein>
<dbReference type="HOGENOM" id="CLU_2496859_0_0_0"/>
<accession>F8ACN2</accession>
<organism evidence="2 3">
    <name type="scientific">Thermodesulfatator indicus (strain DSM 15286 / JCM 11887 / CIR29812)</name>
    <dbReference type="NCBI Taxonomy" id="667014"/>
    <lineage>
        <taxon>Bacteria</taxon>
        <taxon>Pseudomonadati</taxon>
        <taxon>Thermodesulfobacteriota</taxon>
        <taxon>Thermodesulfobacteria</taxon>
        <taxon>Thermodesulfobacteriales</taxon>
        <taxon>Thermodesulfatatoraceae</taxon>
        <taxon>Thermodesulfatator</taxon>
    </lineage>
</organism>
<dbReference type="STRING" id="667014.Thein_1952"/>
<keyword evidence="1" id="KW-0472">Membrane</keyword>
<dbReference type="InParanoid" id="F8ACN2"/>
<dbReference type="Proteomes" id="UP000006793">
    <property type="component" value="Chromosome"/>
</dbReference>
<keyword evidence="3" id="KW-1185">Reference proteome</keyword>
<sequence>MIKKIFFTVIFVSSLVLILRMDLLKELLGSFAGRPFLLFAPVMAGLSGWLWIVEKNFRAAFLSYLLTAGLVFSDFLYLLAAKLTGG</sequence>
<evidence type="ECO:0000256" key="1">
    <source>
        <dbReference type="SAM" id="Phobius"/>
    </source>
</evidence>
<dbReference type="PaxDb" id="667014-Thein_1952"/>
<evidence type="ECO:0000313" key="2">
    <source>
        <dbReference type="EMBL" id="AEH45807.1"/>
    </source>
</evidence>
<feature type="transmembrane region" description="Helical" evidence="1">
    <location>
        <begin position="59"/>
        <end position="80"/>
    </location>
</feature>
<keyword evidence="1" id="KW-1133">Transmembrane helix</keyword>
<reference evidence="2 3" key="2">
    <citation type="journal article" date="2012" name="Stand. Genomic Sci.">
        <title>Complete genome sequence of the thermophilic sulfate-reducing ocean bacterium Thermodesulfatator indicus type strain (CIR29812(T)).</title>
        <authorList>
            <person name="Anderson I."/>
            <person name="Saunders E."/>
            <person name="Lapidus A."/>
            <person name="Nolan M."/>
            <person name="Lucas S."/>
            <person name="Tice H."/>
            <person name="Del Rio T.G."/>
            <person name="Cheng J.F."/>
            <person name="Han C."/>
            <person name="Tapia R."/>
            <person name="Goodwin L.A."/>
            <person name="Pitluck S."/>
            <person name="Liolios K."/>
            <person name="Mavromatis K."/>
            <person name="Pagani I."/>
            <person name="Ivanova N."/>
            <person name="Mikhailova N."/>
            <person name="Pati A."/>
            <person name="Chen A."/>
            <person name="Palaniappan K."/>
            <person name="Land M."/>
            <person name="Hauser L."/>
            <person name="Jeffries C.D."/>
            <person name="Chang Y.J."/>
            <person name="Brambilla E.M."/>
            <person name="Rohde M."/>
            <person name="Spring S."/>
            <person name="Goker M."/>
            <person name="Detter J.C."/>
            <person name="Woyke T."/>
            <person name="Bristow J."/>
            <person name="Eisen J.A."/>
            <person name="Markowitz V."/>
            <person name="Hugenholtz P."/>
            <person name="Kyrpides N.C."/>
            <person name="Klenk H.P."/>
        </authorList>
    </citation>
    <scope>NUCLEOTIDE SEQUENCE [LARGE SCALE GENOMIC DNA]</scope>
    <source>
        <strain evidence="3">DSM 15286 / JCM 11887 / CIR29812</strain>
    </source>
</reference>
<dbReference type="AlphaFoldDB" id="F8ACN2"/>